<proteinExistence type="predicted"/>
<reference evidence="1" key="1">
    <citation type="submission" date="2014-09" db="EMBL/GenBank/DDBJ databases">
        <authorList>
            <person name="Magalhaes I.L.F."/>
            <person name="Oliveira U."/>
            <person name="Santos F.R."/>
            <person name="Vidigal T.H.D.A."/>
            <person name="Brescovit A.D."/>
            <person name="Santos A.J."/>
        </authorList>
    </citation>
    <scope>NUCLEOTIDE SEQUENCE</scope>
    <source>
        <tissue evidence="1">Shoot tissue taken approximately 20 cm above the soil surface</tissue>
    </source>
</reference>
<sequence length="22" mass="2476">MLACTSFGSEEVHLFCTISLMR</sequence>
<evidence type="ECO:0000313" key="1">
    <source>
        <dbReference type="EMBL" id="JAD30290.1"/>
    </source>
</evidence>
<reference evidence="1" key="2">
    <citation type="journal article" date="2015" name="Data Brief">
        <title>Shoot transcriptome of the giant reed, Arundo donax.</title>
        <authorList>
            <person name="Barrero R.A."/>
            <person name="Guerrero F.D."/>
            <person name="Moolhuijzen P."/>
            <person name="Goolsby J.A."/>
            <person name="Tidwell J."/>
            <person name="Bellgard S.E."/>
            <person name="Bellgard M.I."/>
        </authorList>
    </citation>
    <scope>NUCLEOTIDE SEQUENCE</scope>
    <source>
        <tissue evidence="1">Shoot tissue taken approximately 20 cm above the soil surface</tissue>
    </source>
</reference>
<dbReference type="AlphaFoldDB" id="A0A0A8Z0L9"/>
<name>A0A0A8Z0L9_ARUDO</name>
<dbReference type="EMBL" id="GBRH01267605">
    <property type="protein sequence ID" value="JAD30290.1"/>
    <property type="molecule type" value="Transcribed_RNA"/>
</dbReference>
<protein>
    <submittedName>
        <fullName evidence="1">Uncharacterized protein</fullName>
    </submittedName>
</protein>
<organism evidence="1">
    <name type="scientific">Arundo donax</name>
    <name type="common">Giant reed</name>
    <name type="synonym">Donax arundinaceus</name>
    <dbReference type="NCBI Taxonomy" id="35708"/>
    <lineage>
        <taxon>Eukaryota</taxon>
        <taxon>Viridiplantae</taxon>
        <taxon>Streptophyta</taxon>
        <taxon>Embryophyta</taxon>
        <taxon>Tracheophyta</taxon>
        <taxon>Spermatophyta</taxon>
        <taxon>Magnoliopsida</taxon>
        <taxon>Liliopsida</taxon>
        <taxon>Poales</taxon>
        <taxon>Poaceae</taxon>
        <taxon>PACMAD clade</taxon>
        <taxon>Arundinoideae</taxon>
        <taxon>Arundineae</taxon>
        <taxon>Arundo</taxon>
    </lineage>
</organism>
<accession>A0A0A8Z0L9</accession>